<keyword evidence="7" id="KW-0325">Glycoprotein</keyword>
<evidence type="ECO:0000259" key="12">
    <source>
        <dbReference type="Pfam" id="PF05609"/>
    </source>
</evidence>
<dbReference type="GO" id="GO:0001671">
    <property type="term" value="F:ATPase activator activity"/>
    <property type="evidence" value="ECO:0007669"/>
    <property type="project" value="InterPro"/>
</dbReference>
<evidence type="ECO:0000256" key="11">
    <source>
        <dbReference type="SAM" id="Phobius"/>
    </source>
</evidence>
<dbReference type="PANTHER" id="PTHR18843">
    <property type="entry name" value="TORSIN-1A-INTERACTING PROTEIN"/>
    <property type="match status" value="1"/>
</dbReference>
<dbReference type="Pfam" id="PF05609">
    <property type="entry name" value="LAP1_C"/>
    <property type="match status" value="1"/>
</dbReference>
<evidence type="ECO:0000313" key="15">
    <source>
        <dbReference type="WBParaSite" id="SBAD_0001217301-mRNA-1"/>
    </source>
</evidence>
<dbReference type="GO" id="GO:0016020">
    <property type="term" value="C:membrane"/>
    <property type="evidence" value="ECO:0007669"/>
    <property type="project" value="TreeGrafter"/>
</dbReference>
<feature type="domain" description="Torsin-1A-interacting protein 1/2 AAA+ activator" evidence="12">
    <location>
        <begin position="146"/>
        <end position="321"/>
    </location>
</feature>
<dbReference type="PANTHER" id="PTHR18843:SF7">
    <property type="entry name" value="LAMINA-ASSOCIATED POLYPEPTIDE 1B ISOFORM 1-RELATED"/>
    <property type="match status" value="1"/>
</dbReference>
<dbReference type="InterPro" id="IPR038599">
    <property type="entry name" value="LAP1C-like_C_sf"/>
</dbReference>
<evidence type="ECO:0000256" key="5">
    <source>
        <dbReference type="ARBA" id="ARBA00022989"/>
    </source>
</evidence>
<reference evidence="13 14" key="2">
    <citation type="submission" date="2018-11" db="EMBL/GenBank/DDBJ databases">
        <authorList>
            <consortium name="Pathogen Informatics"/>
        </authorList>
    </citation>
    <scope>NUCLEOTIDE SEQUENCE [LARGE SCALE GENOMIC DNA]</scope>
</reference>
<evidence type="ECO:0000313" key="14">
    <source>
        <dbReference type="Proteomes" id="UP000270296"/>
    </source>
</evidence>
<dbReference type="WBParaSite" id="SBAD_0001217301-mRNA-1">
    <property type="protein sequence ID" value="SBAD_0001217301-mRNA-1"/>
    <property type="gene ID" value="SBAD_0001217301"/>
</dbReference>
<evidence type="ECO:0000256" key="2">
    <source>
        <dbReference type="ARBA" id="ARBA00007860"/>
    </source>
</evidence>
<sequence>MSNRKRRLYPSLTREFMNHAVNSDRSDSDDSIDSSSSLSCLAEKHNCRSINDGRRHRSSSRHCRSREHSTSESFSGEETSRLVPDRSRTVSCADYLDLVRFDQHWIVTAVCLCVFGGLVLIACRGYILNYAVRLWTEQRYSYSGQKINDRFLELQSRFPAQTARTWSVLKVAVKAMLRDYPLCRQPSVVLAIYGDGARRTSYCLTLEVAEMVSDLVYPRLPASTINCSQYDHLSASTLRLLLDKRLKAALTSSSAVVIEDIANLTGDAIRILHPYCDTNDAPFKPRLIIMTCFCGQAPLDTENMEVDREADECLEALCASKLIAKDITMALISRISSNAINVVAEATDPC</sequence>
<keyword evidence="5 11" id="KW-1133">Transmembrane helix</keyword>
<evidence type="ECO:0000256" key="3">
    <source>
        <dbReference type="ARBA" id="ARBA00022553"/>
    </source>
</evidence>
<evidence type="ECO:0000256" key="4">
    <source>
        <dbReference type="ARBA" id="ARBA00022692"/>
    </source>
</evidence>
<evidence type="ECO:0000256" key="10">
    <source>
        <dbReference type="SAM" id="MobiDB-lite"/>
    </source>
</evidence>
<keyword evidence="8" id="KW-0539">Nucleus</keyword>
<evidence type="ECO:0000313" key="13">
    <source>
        <dbReference type="EMBL" id="VDP42928.1"/>
    </source>
</evidence>
<evidence type="ECO:0000256" key="1">
    <source>
        <dbReference type="ARBA" id="ARBA00004259"/>
    </source>
</evidence>
<comment type="similarity">
    <text evidence="2">Belongs to the TOR1AIP family.</text>
</comment>
<evidence type="ECO:0000256" key="7">
    <source>
        <dbReference type="ARBA" id="ARBA00023180"/>
    </source>
</evidence>
<dbReference type="InterPro" id="IPR046753">
    <property type="entry name" value="TOIP1/2_C"/>
</dbReference>
<reference evidence="15" key="1">
    <citation type="submission" date="2016-06" db="UniProtKB">
        <authorList>
            <consortium name="WormBaseParasite"/>
        </authorList>
    </citation>
    <scope>IDENTIFICATION</scope>
</reference>
<organism evidence="15">
    <name type="scientific">Soboliphyme baturini</name>
    <dbReference type="NCBI Taxonomy" id="241478"/>
    <lineage>
        <taxon>Eukaryota</taxon>
        <taxon>Metazoa</taxon>
        <taxon>Ecdysozoa</taxon>
        <taxon>Nematoda</taxon>
        <taxon>Enoplea</taxon>
        <taxon>Dorylaimia</taxon>
        <taxon>Dioctophymatida</taxon>
        <taxon>Dioctophymatoidea</taxon>
        <taxon>Soboliphymatidae</taxon>
        <taxon>Soboliphyme</taxon>
    </lineage>
</organism>
<comment type="subcellular location">
    <subcellularLocation>
        <location evidence="9">Endomembrane system</location>
        <topology evidence="9">Single-pass membrane protein</topology>
    </subcellularLocation>
    <subcellularLocation>
        <location evidence="1">Nucleus envelope</location>
    </subcellularLocation>
</comment>
<keyword evidence="14" id="KW-1185">Reference proteome</keyword>
<evidence type="ECO:0000256" key="6">
    <source>
        <dbReference type="ARBA" id="ARBA00023136"/>
    </source>
</evidence>
<dbReference type="GO" id="GO:0005635">
    <property type="term" value="C:nuclear envelope"/>
    <property type="evidence" value="ECO:0007669"/>
    <property type="project" value="UniProtKB-SubCell"/>
</dbReference>
<name>A0A183J7D3_9BILA</name>
<gene>
    <name evidence="13" type="ORF">SBAD_LOCUS11781</name>
</gene>
<feature type="transmembrane region" description="Helical" evidence="11">
    <location>
        <begin position="105"/>
        <end position="127"/>
    </location>
</feature>
<keyword evidence="3" id="KW-0597">Phosphoprotein</keyword>
<dbReference type="GO" id="GO:0061024">
    <property type="term" value="P:membrane organization"/>
    <property type="evidence" value="ECO:0007669"/>
    <property type="project" value="TreeGrafter"/>
</dbReference>
<keyword evidence="6 11" id="KW-0472">Membrane</keyword>
<dbReference type="Proteomes" id="UP000270296">
    <property type="component" value="Unassembled WGS sequence"/>
</dbReference>
<dbReference type="Gene3D" id="3.40.50.12190">
    <property type="match status" value="1"/>
</dbReference>
<dbReference type="EMBL" id="UZAM01016375">
    <property type="protein sequence ID" value="VDP42928.1"/>
    <property type="molecule type" value="Genomic_DNA"/>
</dbReference>
<evidence type="ECO:0000256" key="8">
    <source>
        <dbReference type="ARBA" id="ARBA00023242"/>
    </source>
</evidence>
<dbReference type="AlphaFoldDB" id="A0A183J7D3"/>
<feature type="region of interest" description="Disordered" evidence="10">
    <location>
        <begin position="51"/>
        <end position="80"/>
    </location>
</feature>
<protein>
    <submittedName>
        <fullName evidence="15">LAP1_C domain-containing protein</fullName>
    </submittedName>
</protein>
<keyword evidence="4 11" id="KW-0812">Transmembrane</keyword>
<proteinExistence type="inferred from homology"/>
<accession>A0A183J7D3</accession>
<evidence type="ECO:0000256" key="9">
    <source>
        <dbReference type="ARBA" id="ARBA00037847"/>
    </source>
</evidence>
<feature type="compositionally biased region" description="Basic residues" evidence="10">
    <location>
        <begin position="54"/>
        <end position="65"/>
    </location>
</feature>
<dbReference type="InterPro" id="IPR008662">
    <property type="entry name" value="TOIP1/2"/>
</dbReference>